<sequence length="83" mass="8477">MVDGGGALAAVGRDQLVEQFRAGAVRAGAIFVGLAEEGGAVGERIAIDGSRRGNAAGVWCAGVWCVSDPLLCTTWSQNARRSS</sequence>
<name>A0ABR3V7I6_9PEZI</name>
<dbReference type="EMBL" id="JAZHXJ010002657">
    <property type="protein sequence ID" value="KAL1837376.1"/>
    <property type="molecule type" value="Genomic_DNA"/>
</dbReference>
<keyword evidence="2" id="KW-1185">Reference proteome</keyword>
<gene>
    <name evidence="1" type="ORF">VTK73DRAFT_4709</name>
</gene>
<organism evidence="1 2">
    <name type="scientific">Phialemonium thermophilum</name>
    <dbReference type="NCBI Taxonomy" id="223376"/>
    <lineage>
        <taxon>Eukaryota</taxon>
        <taxon>Fungi</taxon>
        <taxon>Dikarya</taxon>
        <taxon>Ascomycota</taxon>
        <taxon>Pezizomycotina</taxon>
        <taxon>Sordariomycetes</taxon>
        <taxon>Sordariomycetidae</taxon>
        <taxon>Cephalothecales</taxon>
        <taxon>Cephalothecaceae</taxon>
        <taxon>Phialemonium</taxon>
    </lineage>
</organism>
<comment type="caution">
    <text evidence="1">The sequence shown here is derived from an EMBL/GenBank/DDBJ whole genome shotgun (WGS) entry which is preliminary data.</text>
</comment>
<accession>A0ABR3V7I6</accession>
<dbReference type="Proteomes" id="UP001586593">
    <property type="component" value="Unassembled WGS sequence"/>
</dbReference>
<evidence type="ECO:0000313" key="2">
    <source>
        <dbReference type="Proteomes" id="UP001586593"/>
    </source>
</evidence>
<reference evidence="1 2" key="1">
    <citation type="journal article" date="2024" name="Commun. Biol.">
        <title>Comparative genomic analysis of thermophilic fungi reveals convergent evolutionary adaptations and gene losses.</title>
        <authorList>
            <person name="Steindorff A.S."/>
            <person name="Aguilar-Pontes M.V."/>
            <person name="Robinson A.J."/>
            <person name="Andreopoulos B."/>
            <person name="LaButti K."/>
            <person name="Kuo A."/>
            <person name="Mondo S."/>
            <person name="Riley R."/>
            <person name="Otillar R."/>
            <person name="Haridas S."/>
            <person name="Lipzen A."/>
            <person name="Grimwood J."/>
            <person name="Schmutz J."/>
            <person name="Clum A."/>
            <person name="Reid I.D."/>
            <person name="Moisan M.C."/>
            <person name="Butler G."/>
            <person name="Nguyen T.T.M."/>
            <person name="Dewar K."/>
            <person name="Conant G."/>
            <person name="Drula E."/>
            <person name="Henrissat B."/>
            <person name="Hansel C."/>
            <person name="Singer S."/>
            <person name="Hutchinson M.I."/>
            <person name="de Vries R.P."/>
            <person name="Natvig D.O."/>
            <person name="Powell A.J."/>
            <person name="Tsang A."/>
            <person name="Grigoriev I.V."/>
        </authorList>
    </citation>
    <scope>NUCLEOTIDE SEQUENCE [LARGE SCALE GENOMIC DNA]</scope>
    <source>
        <strain evidence="1 2">ATCC 24622</strain>
    </source>
</reference>
<protein>
    <submittedName>
        <fullName evidence="1">Uncharacterized protein</fullName>
    </submittedName>
</protein>
<proteinExistence type="predicted"/>
<evidence type="ECO:0000313" key="1">
    <source>
        <dbReference type="EMBL" id="KAL1837376.1"/>
    </source>
</evidence>